<dbReference type="AlphaFoldDB" id="A0A1I1U9D7"/>
<keyword evidence="3" id="KW-1185">Reference proteome</keyword>
<feature type="chain" id="PRO_5011481178" evidence="1">
    <location>
        <begin position="24"/>
        <end position="163"/>
    </location>
</feature>
<feature type="signal peptide" evidence="1">
    <location>
        <begin position="1"/>
        <end position="23"/>
    </location>
</feature>
<dbReference type="Proteomes" id="UP000198611">
    <property type="component" value="Unassembled WGS sequence"/>
</dbReference>
<dbReference type="InterPro" id="IPR027396">
    <property type="entry name" value="DsrEFH-like"/>
</dbReference>
<dbReference type="PANTHER" id="PTHR37691">
    <property type="entry name" value="BLR3518 PROTEIN"/>
    <property type="match status" value="1"/>
</dbReference>
<dbReference type="Gene3D" id="3.40.1260.10">
    <property type="entry name" value="DsrEFH-like"/>
    <property type="match status" value="1"/>
</dbReference>
<gene>
    <name evidence="2" type="ORF">SAMN05660831_02018</name>
</gene>
<dbReference type="PANTHER" id="PTHR37691:SF1">
    <property type="entry name" value="BLR3518 PROTEIN"/>
    <property type="match status" value="1"/>
</dbReference>
<proteinExistence type="predicted"/>
<dbReference type="SUPFAM" id="SSF75169">
    <property type="entry name" value="DsrEFH-like"/>
    <property type="match status" value="1"/>
</dbReference>
<dbReference type="InterPro" id="IPR003787">
    <property type="entry name" value="Sulphur_relay_DsrE/F-like"/>
</dbReference>
<dbReference type="EMBL" id="FOMJ01000007">
    <property type="protein sequence ID" value="SFD65373.1"/>
    <property type="molecule type" value="Genomic_DNA"/>
</dbReference>
<organism evidence="2 3">
    <name type="scientific">Thiohalospira halophila DSM 15071</name>
    <dbReference type="NCBI Taxonomy" id="1123397"/>
    <lineage>
        <taxon>Bacteria</taxon>
        <taxon>Pseudomonadati</taxon>
        <taxon>Pseudomonadota</taxon>
        <taxon>Gammaproteobacteria</taxon>
        <taxon>Thiohalospirales</taxon>
        <taxon>Thiohalospiraceae</taxon>
        <taxon>Thiohalospira</taxon>
    </lineage>
</organism>
<keyword evidence="1" id="KW-0732">Signal</keyword>
<dbReference type="STRING" id="1123397.SAMN05660831_02018"/>
<evidence type="ECO:0000313" key="3">
    <source>
        <dbReference type="Proteomes" id="UP000198611"/>
    </source>
</evidence>
<evidence type="ECO:0000256" key="1">
    <source>
        <dbReference type="SAM" id="SignalP"/>
    </source>
</evidence>
<sequence length="163" mass="17252">MPRIILSLLTALLAFGLMAPAAAVQPSAGLDGVEQAKAVYQFNTGKPRKAAFMLKGVGKNFDALAEAGHDPDFVVVFAGPAVRLLTEEPPEKIANRHGDRLLAIEGTVEELAEAGIRMEICATALNAFDIDPESVLDGIQPVPSGHQAIIGWQNRGYALVPVL</sequence>
<accession>A0A1I1U9D7</accession>
<reference evidence="2 3" key="1">
    <citation type="submission" date="2016-10" db="EMBL/GenBank/DDBJ databases">
        <authorList>
            <person name="de Groot N.N."/>
        </authorList>
    </citation>
    <scope>NUCLEOTIDE SEQUENCE [LARGE SCALE GENOMIC DNA]</scope>
    <source>
        <strain evidence="2 3">HL3</strain>
    </source>
</reference>
<protein>
    <submittedName>
        <fullName evidence="2">Intracellular sulfur oxidation protein, DsrE/DsrF family</fullName>
    </submittedName>
</protein>
<dbReference type="RefSeq" id="WP_159433064.1">
    <property type="nucleotide sequence ID" value="NZ_FOMJ01000007.1"/>
</dbReference>
<dbReference type="OrthoDB" id="5615986at2"/>
<name>A0A1I1U9D7_9GAMM</name>
<dbReference type="Pfam" id="PF02635">
    <property type="entry name" value="DsrE"/>
    <property type="match status" value="1"/>
</dbReference>
<evidence type="ECO:0000313" key="2">
    <source>
        <dbReference type="EMBL" id="SFD65373.1"/>
    </source>
</evidence>